<dbReference type="PANTHER" id="PTHR37550:SF1">
    <property type="entry name" value="SSL1300 PROTEIN"/>
    <property type="match status" value="1"/>
</dbReference>
<dbReference type="Gene3D" id="2.10.260.10">
    <property type="match status" value="1"/>
</dbReference>
<evidence type="ECO:0000259" key="3">
    <source>
        <dbReference type="PROSITE" id="PS51740"/>
    </source>
</evidence>
<evidence type="ECO:0000313" key="4">
    <source>
        <dbReference type="EMBL" id="QLQ34062.1"/>
    </source>
</evidence>
<dbReference type="Pfam" id="PF04014">
    <property type="entry name" value="MazE_antitoxin"/>
    <property type="match status" value="1"/>
</dbReference>
<dbReference type="PANTHER" id="PTHR37550">
    <property type="entry name" value="ANTITOXIN VAPB1"/>
    <property type="match status" value="1"/>
</dbReference>
<dbReference type="InterPro" id="IPR051734">
    <property type="entry name" value="VapB_TA_antitoxins"/>
</dbReference>
<reference evidence="4" key="1">
    <citation type="submission" date="2020-06" db="EMBL/GenBank/DDBJ databases">
        <title>Analysis procedures for assessing recovery of high quality, complete, closed genomes from Nanopore long read metagenome sequencing.</title>
        <authorList>
            <person name="Bessarab I."/>
            <person name="Arumugam K."/>
            <person name="Haryono M."/>
            <person name="Liu X."/>
            <person name="Roy S."/>
            <person name="Zuniga-Montanez R.E."/>
            <person name="Qiu G."/>
            <person name="Drautz-Moses D.I."/>
            <person name="Law Y.Y."/>
            <person name="Wuertz S."/>
            <person name="Lauro F.M."/>
            <person name="Huson D.H."/>
            <person name="Williams R.B."/>
        </authorList>
    </citation>
    <scope>NUCLEOTIDE SEQUENCE [LARGE SCALE GENOMIC DNA]</scope>
    <source>
        <strain evidence="4">SSD2</strain>
    </source>
</reference>
<accession>A0A7L6AYU7</accession>
<comment type="similarity">
    <text evidence="1">Belongs to the VapB family.</text>
</comment>
<dbReference type="GO" id="GO:0003677">
    <property type="term" value="F:DNA binding"/>
    <property type="evidence" value="ECO:0007669"/>
    <property type="project" value="UniProtKB-UniRule"/>
</dbReference>
<keyword evidence="2 4" id="KW-0238">DNA-binding</keyword>
<name>A0A7L6AYU7_9GAMM</name>
<dbReference type="AlphaFoldDB" id="A0A7L6AYU7"/>
<evidence type="ECO:0000313" key="5">
    <source>
        <dbReference type="Proteomes" id="UP000510621"/>
    </source>
</evidence>
<gene>
    <name evidence="4" type="ORF">HZT40_02775</name>
</gene>
<dbReference type="Proteomes" id="UP000510621">
    <property type="component" value="Chromosome"/>
</dbReference>
<evidence type="ECO:0000256" key="1">
    <source>
        <dbReference type="ARBA" id="ARBA00007924"/>
    </source>
</evidence>
<evidence type="ECO:0000256" key="2">
    <source>
        <dbReference type="PROSITE-ProRule" id="PRU01076"/>
    </source>
</evidence>
<sequence>MHIAKVFRNGRSQAIRLPKACRVDADEVYIQKVGDRLILSPAL</sequence>
<dbReference type="EMBL" id="CP059265">
    <property type="protein sequence ID" value="QLQ34062.1"/>
    <property type="molecule type" value="Genomic_DNA"/>
</dbReference>
<dbReference type="SUPFAM" id="SSF89447">
    <property type="entry name" value="AbrB/MazE/MraZ-like"/>
    <property type="match status" value="1"/>
</dbReference>
<organism evidence="4 5">
    <name type="scientific">Candidatus Thiothrix singaporensis</name>
    <dbReference type="NCBI Taxonomy" id="2799669"/>
    <lineage>
        <taxon>Bacteria</taxon>
        <taxon>Pseudomonadati</taxon>
        <taxon>Pseudomonadota</taxon>
        <taxon>Gammaproteobacteria</taxon>
        <taxon>Thiotrichales</taxon>
        <taxon>Thiotrichaceae</taxon>
        <taxon>Thiothrix</taxon>
    </lineage>
</organism>
<dbReference type="KEGG" id="this:HZT40_02775"/>
<dbReference type="PROSITE" id="PS51740">
    <property type="entry name" value="SPOVT_ABRB"/>
    <property type="match status" value="1"/>
</dbReference>
<dbReference type="InterPro" id="IPR007159">
    <property type="entry name" value="SpoVT-AbrB_dom"/>
</dbReference>
<dbReference type="InterPro" id="IPR037914">
    <property type="entry name" value="SpoVT-AbrB_sf"/>
</dbReference>
<keyword evidence="5" id="KW-1185">Reference proteome</keyword>
<feature type="domain" description="SpoVT-AbrB" evidence="3">
    <location>
        <begin position="4"/>
        <end position="43"/>
    </location>
</feature>
<protein>
    <submittedName>
        <fullName evidence="4">AbrB/MazE/SpoVT family DNA-binding domain-containing protein</fullName>
    </submittedName>
</protein>
<proteinExistence type="inferred from homology"/>